<protein>
    <recommendedName>
        <fullName evidence="11">Major facilitator superfamily (MFS) profile domain-containing protein</fullName>
    </recommendedName>
</protein>
<name>A0A8J6BH22_ZIZPA</name>
<sequence length="432" mass="45641">MEEMGHLLVFGFLFFFGAYTVAPAITDVTMEALCPGRDECSLAIYLTGLQQAMTGLGALVATPVVGNLSDRYGRKALLLLPATASILPSVILACNRGKAFFYAYYITNMVAAMVAEGSMQCLCLAYVTGCPKHGGRRLSACSPASAPLASSPAPSRRASSLSLVHFSLLDHASLWPAARRAGVLLQVSAVAAVAAAVYMRAFVQETDWGARAALLLHAGDEEAENSSRPLCLPSSRRRSSSDDDALSPMLPPLRKSLSLSLSLSEAAALLTSSKNQYANLMLVVGIAGSLSQLVVMPILAPKLGEHKLLTIALLGSCIHGFLYSIAWSAWVPYLGASLVIVSILVNPCIRSIMSKRAGPFEQGMVQGCLTGISSTASVISPIVFTPLTAWFLSETAPFNFKGFSVACAGFAVLISLIVSINMRPAEFPPDSK</sequence>
<evidence type="ECO:0000313" key="10">
    <source>
        <dbReference type="Proteomes" id="UP000729402"/>
    </source>
</evidence>
<dbReference type="AlphaFoldDB" id="A0A8J6BH22"/>
<dbReference type="GO" id="GO:0016020">
    <property type="term" value="C:membrane"/>
    <property type="evidence" value="ECO:0007669"/>
    <property type="project" value="UniProtKB-SubCell"/>
</dbReference>
<accession>A0A8J6BH22</accession>
<evidence type="ECO:0000256" key="2">
    <source>
        <dbReference type="ARBA" id="ARBA00022448"/>
    </source>
</evidence>
<evidence type="ECO:0000313" key="9">
    <source>
        <dbReference type="EMBL" id="KAG8085121.1"/>
    </source>
</evidence>
<feature type="transmembrane region" description="Helical" evidence="7">
    <location>
        <begin position="403"/>
        <end position="422"/>
    </location>
</feature>
<comment type="subcellular location">
    <subcellularLocation>
        <location evidence="1">Membrane</location>
        <topology evidence="1">Multi-pass membrane protein</topology>
    </subcellularLocation>
</comment>
<evidence type="ECO:0000256" key="7">
    <source>
        <dbReference type="SAM" id="Phobius"/>
    </source>
</evidence>
<keyword evidence="2" id="KW-0813">Transport</keyword>
<dbReference type="OrthoDB" id="419616at2759"/>
<dbReference type="PANTHER" id="PTHR23504:SF1">
    <property type="entry name" value="GH21943P-RELATED"/>
    <property type="match status" value="1"/>
</dbReference>
<feature type="chain" id="PRO_5035259796" description="Major facilitator superfamily (MFS) profile domain-containing protein" evidence="8">
    <location>
        <begin position="25"/>
        <end position="432"/>
    </location>
</feature>
<gene>
    <name evidence="9" type="ORF">GUJ93_ZPchr0010g7753</name>
</gene>
<evidence type="ECO:0000256" key="6">
    <source>
        <dbReference type="SAM" id="MobiDB-lite"/>
    </source>
</evidence>
<feature type="transmembrane region" description="Helical" evidence="7">
    <location>
        <begin position="99"/>
        <end position="127"/>
    </location>
</feature>
<proteinExistence type="predicted"/>
<organism evidence="9 10">
    <name type="scientific">Zizania palustris</name>
    <name type="common">Northern wild rice</name>
    <dbReference type="NCBI Taxonomy" id="103762"/>
    <lineage>
        <taxon>Eukaryota</taxon>
        <taxon>Viridiplantae</taxon>
        <taxon>Streptophyta</taxon>
        <taxon>Embryophyta</taxon>
        <taxon>Tracheophyta</taxon>
        <taxon>Spermatophyta</taxon>
        <taxon>Magnoliopsida</taxon>
        <taxon>Liliopsida</taxon>
        <taxon>Poales</taxon>
        <taxon>Poaceae</taxon>
        <taxon>BOP clade</taxon>
        <taxon>Oryzoideae</taxon>
        <taxon>Oryzeae</taxon>
        <taxon>Zizaniinae</taxon>
        <taxon>Zizania</taxon>
    </lineage>
</organism>
<keyword evidence="4 7" id="KW-1133">Transmembrane helix</keyword>
<dbReference type="EMBL" id="JAAALK010000082">
    <property type="protein sequence ID" value="KAG8085121.1"/>
    <property type="molecule type" value="Genomic_DNA"/>
</dbReference>
<evidence type="ECO:0008006" key="11">
    <source>
        <dbReference type="Google" id="ProtNLM"/>
    </source>
</evidence>
<reference evidence="9" key="1">
    <citation type="journal article" date="2021" name="bioRxiv">
        <title>Whole Genome Assembly and Annotation of Northern Wild Rice, Zizania palustris L., Supports a Whole Genome Duplication in the Zizania Genus.</title>
        <authorList>
            <person name="Haas M."/>
            <person name="Kono T."/>
            <person name="Macchietto M."/>
            <person name="Millas R."/>
            <person name="McGilp L."/>
            <person name="Shao M."/>
            <person name="Duquette J."/>
            <person name="Hirsch C.N."/>
            <person name="Kimball J."/>
        </authorList>
    </citation>
    <scope>NUCLEOTIDE SEQUENCE</scope>
    <source>
        <tissue evidence="9">Fresh leaf tissue</tissue>
    </source>
</reference>
<comment type="caution">
    <text evidence="9">The sequence shown here is derived from an EMBL/GenBank/DDBJ whole genome shotgun (WGS) entry which is preliminary data.</text>
</comment>
<evidence type="ECO:0000256" key="5">
    <source>
        <dbReference type="ARBA" id="ARBA00023136"/>
    </source>
</evidence>
<keyword evidence="5 7" id="KW-0472">Membrane</keyword>
<dbReference type="Proteomes" id="UP000729402">
    <property type="component" value="Unassembled WGS sequence"/>
</dbReference>
<dbReference type="PANTHER" id="PTHR23504">
    <property type="entry name" value="MAJOR FACILITATOR SUPERFAMILY DOMAIN-CONTAINING PROTEIN 10"/>
    <property type="match status" value="1"/>
</dbReference>
<feature type="transmembrane region" description="Helical" evidence="7">
    <location>
        <begin position="365"/>
        <end position="391"/>
    </location>
</feature>
<feature type="signal peptide" evidence="8">
    <location>
        <begin position="1"/>
        <end position="24"/>
    </location>
</feature>
<evidence type="ECO:0000256" key="4">
    <source>
        <dbReference type="ARBA" id="ARBA00022989"/>
    </source>
</evidence>
<feature type="transmembrane region" description="Helical" evidence="7">
    <location>
        <begin position="333"/>
        <end position="353"/>
    </location>
</feature>
<feature type="transmembrane region" description="Helical" evidence="7">
    <location>
        <begin position="76"/>
        <end position="93"/>
    </location>
</feature>
<evidence type="ECO:0000256" key="3">
    <source>
        <dbReference type="ARBA" id="ARBA00022692"/>
    </source>
</evidence>
<evidence type="ECO:0000256" key="1">
    <source>
        <dbReference type="ARBA" id="ARBA00004141"/>
    </source>
</evidence>
<feature type="transmembrane region" description="Helical" evidence="7">
    <location>
        <begin position="277"/>
        <end position="296"/>
    </location>
</feature>
<keyword evidence="3 7" id="KW-0812">Transmembrane</keyword>
<feature type="transmembrane region" description="Helical" evidence="7">
    <location>
        <begin position="42"/>
        <end position="64"/>
    </location>
</feature>
<keyword evidence="8" id="KW-0732">Signal</keyword>
<evidence type="ECO:0000256" key="8">
    <source>
        <dbReference type="SAM" id="SignalP"/>
    </source>
</evidence>
<keyword evidence="10" id="KW-1185">Reference proteome</keyword>
<reference evidence="9" key="2">
    <citation type="submission" date="2021-02" db="EMBL/GenBank/DDBJ databases">
        <authorList>
            <person name="Kimball J.A."/>
            <person name="Haas M.W."/>
            <person name="Macchietto M."/>
            <person name="Kono T."/>
            <person name="Duquette J."/>
            <person name="Shao M."/>
        </authorList>
    </citation>
    <scope>NUCLEOTIDE SEQUENCE</scope>
    <source>
        <tissue evidence="9">Fresh leaf tissue</tissue>
    </source>
</reference>
<feature type="region of interest" description="Disordered" evidence="6">
    <location>
        <begin position="225"/>
        <end position="248"/>
    </location>
</feature>